<keyword evidence="3" id="KW-0732">Signal</keyword>
<dbReference type="GeneID" id="25338291"/>
<protein>
    <recommendedName>
        <fullName evidence="6">Transmembrane protein</fullName>
    </recommendedName>
</protein>
<name>U6MIZ8_EIMMA</name>
<feature type="compositionally biased region" description="Basic and acidic residues" evidence="1">
    <location>
        <begin position="197"/>
        <end position="208"/>
    </location>
</feature>
<feature type="signal peptide" evidence="3">
    <location>
        <begin position="1"/>
        <end position="18"/>
    </location>
</feature>
<keyword evidence="2" id="KW-0472">Membrane</keyword>
<proteinExistence type="predicted"/>
<evidence type="ECO:0008006" key="6">
    <source>
        <dbReference type="Google" id="ProtNLM"/>
    </source>
</evidence>
<reference evidence="4" key="2">
    <citation type="submission" date="2013-10" db="EMBL/GenBank/DDBJ databases">
        <authorList>
            <person name="Aslett M."/>
        </authorList>
    </citation>
    <scope>NUCLEOTIDE SEQUENCE [LARGE SCALE GENOMIC DNA]</scope>
    <source>
        <strain evidence="4">Weybridge</strain>
    </source>
</reference>
<accession>U6MIZ8</accession>
<feature type="transmembrane region" description="Helical" evidence="2">
    <location>
        <begin position="101"/>
        <end position="121"/>
    </location>
</feature>
<evidence type="ECO:0000256" key="3">
    <source>
        <dbReference type="SAM" id="SignalP"/>
    </source>
</evidence>
<evidence type="ECO:0000256" key="1">
    <source>
        <dbReference type="SAM" id="MobiDB-lite"/>
    </source>
</evidence>
<dbReference type="VEuPathDB" id="ToxoDB:EMWEY_00043050"/>
<reference evidence="4" key="1">
    <citation type="submission" date="2013-10" db="EMBL/GenBank/DDBJ databases">
        <title>Genomic analysis of the causative agents of coccidiosis in chickens.</title>
        <authorList>
            <person name="Reid A.J."/>
            <person name="Blake D."/>
            <person name="Billington K."/>
            <person name="Browne H."/>
            <person name="Dunn M."/>
            <person name="Hung S."/>
            <person name="Kawahara F."/>
            <person name="Miranda-Saavedra D."/>
            <person name="Mourier T."/>
            <person name="Nagra H."/>
            <person name="Otto T.D."/>
            <person name="Rawlings N."/>
            <person name="Sanchez A."/>
            <person name="Sanders M."/>
            <person name="Subramaniam C."/>
            <person name="Tay Y."/>
            <person name="Dear P."/>
            <person name="Doerig C."/>
            <person name="Gruber A."/>
            <person name="Parkinson J."/>
            <person name="Shirley M."/>
            <person name="Wan K.L."/>
            <person name="Berriman M."/>
            <person name="Tomley F."/>
            <person name="Pain A."/>
        </authorList>
    </citation>
    <scope>NUCLEOTIDE SEQUENCE [LARGE SCALE GENOMIC DNA]</scope>
    <source>
        <strain evidence="4">Weybridge</strain>
    </source>
</reference>
<dbReference type="EMBL" id="HG722153">
    <property type="protein sequence ID" value="CDJ61610.1"/>
    <property type="molecule type" value="Genomic_DNA"/>
</dbReference>
<keyword evidence="5" id="KW-1185">Reference proteome</keyword>
<evidence type="ECO:0000313" key="4">
    <source>
        <dbReference type="EMBL" id="CDJ61610.1"/>
    </source>
</evidence>
<evidence type="ECO:0000313" key="5">
    <source>
        <dbReference type="Proteomes" id="UP000030763"/>
    </source>
</evidence>
<organism evidence="4 5">
    <name type="scientific">Eimeria maxima</name>
    <name type="common">Coccidian parasite</name>
    <dbReference type="NCBI Taxonomy" id="5804"/>
    <lineage>
        <taxon>Eukaryota</taxon>
        <taxon>Sar</taxon>
        <taxon>Alveolata</taxon>
        <taxon>Apicomplexa</taxon>
        <taxon>Conoidasida</taxon>
        <taxon>Coccidia</taxon>
        <taxon>Eucoccidiorida</taxon>
        <taxon>Eimeriorina</taxon>
        <taxon>Eimeriidae</taxon>
        <taxon>Eimeria</taxon>
    </lineage>
</organism>
<dbReference type="OMA" id="PEHNTGH"/>
<dbReference type="RefSeq" id="XP_013338260.1">
    <property type="nucleotide sequence ID" value="XM_013482806.1"/>
</dbReference>
<dbReference type="AlphaFoldDB" id="U6MIZ8"/>
<evidence type="ECO:0000256" key="2">
    <source>
        <dbReference type="SAM" id="Phobius"/>
    </source>
</evidence>
<feature type="chain" id="PRO_5004676310" description="Transmembrane protein" evidence="3">
    <location>
        <begin position="19"/>
        <end position="236"/>
    </location>
</feature>
<feature type="transmembrane region" description="Helical" evidence="2">
    <location>
        <begin position="154"/>
        <end position="177"/>
    </location>
</feature>
<dbReference type="Proteomes" id="UP000030763">
    <property type="component" value="Unassembled WGS sequence"/>
</dbReference>
<feature type="region of interest" description="Disordered" evidence="1">
    <location>
        <begin position="197"/>
        <end position="236"/>
    </location>
</feature>
<keyword evidence="2" id="KW-1133">Transmembrane helix</keyword>
<gene>
    <name evidence="4" type="ORF">EMWEY_00043050</name>
</gene>
<keyword evidence="2" id="KW-0812">Transmembrane</keyword>
<sequence length="236" mass="25899">MVSLPLVVLLHFAAGAKALSDPYLGAAQDTVTALQEETVTLRSDSTGAAAGDSYSLFPSRTPEHNTGHVGSYDVGGGEEMQAPEALQKQQKKQLVSSLKRAGGLLLLLPLLLVLAHEFVVLPRMQLQQHEAFEAENVRLTVDEAYDRTLQQSSLVFCTTFVIGLFIWGALLNVGWVLGRAATSPYVIGKLRTLLRQQEKQRQQEHEGDAEQPNQQLQERQEQHIHTAAGTPPENNN</sequence>